<dbReference type="Proteomes" id="UP000790709">
    <property type="component" value="Unassembled WGS sequence"/>
</dbReference>
<gene>
    <name evidence="1" type="ORF">BV22DRAFT_1125024</name>
</gene>
<name>A0ACB8BYP7_9AGAM</name>
<proteinExistence type="predicted"/>
<protein>
    <submittedName>
        <fullName evidence="1">Uncharacterized protein</fullName>
    </submittedName>
</protein>
<comment type="caution">
    <text evidence="1">The sequence shown here is derived from an EMBL/GenBank/DDBJ whole genome shotgun (WGS) entry which is preliminary data.</text>
</comment>
<evidence type="ECO:0000313" key="1">
    <source>
        <dbReference type="EMBL" id="KAH7930290.1"/>
    </source>
</evidence>
<accession>A0ACB8BYP7</accession>
<sequence>MGLIIADLNAFNTIQTANFCQLAAAIVVVYDHPVTFRREVDLIWNRPWSLMTGLFLVTRYYGDMILMQVITLDFVDRSLTCIQSYHNSICDRIFFRYMVSPFLRIQCMRTNQTRVGLQHFGIVVELWSIQAIMQLRIYAMCQRSKRILIVMLVFFVAEIAATIALLVQYQNANPEPATIELIPGFYACDGANISINFTTIYYPFLAFESFLLALSLWAAFIDASRMRKNTGKWRTSPTTKVLVAYSALYFIAIAIFTIGTMIVPAADIYVHIVFLLATLIILATRFVLDVREPQCLSPIQPVVVEVTELDDLRQSGLNGPALFQPAPLVPNRYGGSMPQLHQHSPRPAI</sequence>
<reference evidence="1" key="1">
    <citation type="journal article" date="2021" name="New Phytol.">
        <title>Evolutionary innovations through gain and loss of genes in the ectomycorrhizal Boletales.</title>
        <authorList>
            <person name="Wu G."/>
            <person name="Miyauchi S."/>
            <person name="Morin E."/>
            <person name="Kuo A."/>
            <person name="Drula E."/>
            <person name="Varga T."/>
            <person name="Kohler A."/>
            <person name="Feng B."/>
            <person name="Cao Y."/>
            <person name="Lipzen A."/>
            <person name="Daum C."/>
            <person name="Hundley H."/>
            <person name="Pangilinan J."/>
            <person name="Johnson J."/>
            <person name="Barry K."/>
            <person name="LaButti K."/>
            <person name="Ng V."/>
            <person name="Ahrendt S."/>
            <person name="Min B."/>
            <person name="Choi I.G."/>
            <person name="Park H."/>
            <person name="Plett J.M."/>
            <person name="Magnuson J."/>
            <person name="Spatafora J.W."/>
            <person name="Nagy L.G."/>
            <person name="Henrissat B."/>
            <person name="Grigoriev I.V."/>
            <person name="Yang Z.L."/>
            <person name="Xu J."/>
            <person name="Martin F.M."/>
        </authorList>
    </citation>
    <scope>NUCLEOTIDE SEQUENCE</scope>
    <source>
        <strain evidence="1">KUC20120723A-06</strain>
    </source>
</reference>
<organism evidence="1 2">
    <name type="scientific">Leucogyrophana mollusca</name>
    <dbReference type="NCBI Taxonomy" id="85980"/>
    <lineage>
        <taxon>Eukaryota</taxon>
        <taxon>Fungi</taxon>
        <taxon>Dikarya</taxon>
        <taxon>Basidiomycota</taxon>
        <taxon>Agaricomycotina</taxon>
        <taxon>Agaricomycetes</taxon>
        <taxon>Agaricomycetidae</taxon>
        <taxon>Boletales</taxon>
        <taxon>Boletales incertae sedis</taxon>
        <taxon>Leucogyrophana</taxon>
    </lineage>
</organism>
<evidence type="ECO:0000313" key="2">
    <source>
        <dbReference type="Proteomes" id="UP000790709"/>
    </source>
</evidence>
<keyword evidence="2" id="KW-1185">Reference proteome</keyword>
<dbReference type="EMBL" id="MU266333">
    <property type="protein sequence ID" value="KAH7930290.1"/>
    <property type="molecule type" value="Genomic_DNA"/>
</dbReference>